<accession>A0A3Q9GHC7</accession>
<organism evidence="1 4">
    <name type="scientific">Moraxella catarrhalis</name>
    <name type="common">Branhamella catarrhalis</name>
    <dbReference type="NCBI Taxonomy" id="480"/>
    <lineage>
        <taxon>Bacteria</taxon>
        <taxon>Pseudomonadati</taxon>
        <taxon>Pseudomonadota</taxon>
        <taxon>Gammaproteobacteria</taxon>
        <taxon>Moraxellales</taxon>
        <taxon>Moraxellaceae</taxon>
        <taxon>Moraxella</taxon>
    </lineage>
</organism>
<sequence length="47" mass="5692">MIGTVDTTQISYWLKRYFRYRLRVGKTKMVIDCLTTVKYGMIFLAYF</sequence>
<evidence type="ECO:0000313" key="4">
    <source>
        <dbReference type="Proteomes" id="UP000280228"/>
    </source>
</evidence>
<dbReference type="Proteomes" id="UP000280228">
    <property type="component" value="Chromosome"/>
</dbReference>
<evidence type="ECO:0000313" key="1">
    <source>
        <dbReference type="EMBL" id="AZQ93313.1"/>
    </source>
</evidence>
<evidence type="ECO:0000313" key="2">
    <source>
        <dbReference type="EMBL" id="RUO12760.1"/>
    </source>
</evidence>
<evidence type="ECO:0000313" key="3">
    <source>
        <dbReference type="Proteomes" id="UP000268436"/>
    </source>
</evidence>
<dbReference type="Proteomes" id="UP000268436">
    <property type="component" value="Unassembled WGS sequence"/>
</dbReference>
<dbReference type="AlphaFoldDB" id="A0A3Q9GHC7"/>
<protein>
    <submittedName>
        <fullName evidence="1">Uncharacterized protein</fullName>
    </submittedName>
</protein>
<reference evidence="3 4" key="1">
    <citation type="submission" date="2018-12" db="EMBL/GenBank/DDBJ databases">
        <title>Persistence of Moraxella catarrhalis in Chronic Obstructive Pulmonary Disease and Regulation of the Hag/MID Adhesin.</title>
        <authorList>
            <person name="Murphy T."/>
            <person name="Zhao X."/>
            <person name="Vyas G."/>
            <person name="Aluvathingal J."/>
            <person name="Nadendla S."/>
            <person name="Tallon L."/>
            <person name="Tettelin H."/>
        </authorList>
    </citation>
    <scope>NUCLEOTIDE SEQUENCE [LARGE SCALE GENOMIC DNA]</scope>
    <source>
        <strain evidence="2 3">173P27B1</strain>
        <strain evidence="1 4">46P58B1</strain>
    </source>
</reference>
<keyword evidence="3" id="KW-1185">Reference proteome</keyword>
<gene>
    <name evidence="1" type="ORF">EJK53_1807</name>
    <name evidence="2" type="ORF">EJK54_0577</name>
</gene>
<dbReference type="EMBL" id="RYER01000024">
    <property type="protein sequence ID" value="RUO12760.1"/>
    <property type="molecule type" value="Genomic_DNA"/>
</dbReference>
<proteinExistence type="predicted"/>
<dbReference type="EMBL" id="CP034662">
    <property type="protein sequence ID" value="AZQ93313.1"/>
    <property type="molecule type" value="Genomic_DNA"/>
</dbReference>
<name>A0A3Q9GHC7_MORCA</name>